<feature type="chain" id="PRO_5013231509" description="Secreted protein" evidence="1">
    <location>
        <begin position="22"/>
        <end position="86"/>
    </location>
</feature>
<dbReference type="EMBL" id="MCFD01000014">
    <property type="protein sequence ID" value="ORX66736.1"/>
    <property type="molecule type" value="Genomic_DNA"/>
</dbReference>
<organism evidence="2 3">
    <name type="scientific">Linderina pennispora</name>
    <dbReference type="NCBI Taxonomy" id="61395"/>
    <lineage>
        <taxon>Eukaryota</taxon>
        <taxon>Fungi</taxon>
        <taxon>Fungi incertae sedis</taxon>
        <taxon>Zoopagomycota</taxon>
        <taxon>Kickxellomycotina</taxon>
        <taxon>Kickxellomycetes</taxon>
        <taxon>Kickxellales</taxon>
        <taxon>Kickxellaceae</taxon>
        <taxon>Linderina</taxon>
    </lineage>
</organism>
<accession>A0A1Y1W0E9</accession>
<dbReference type="RefSeq" id="XP_040740695.1">
    <property type="nucleotide sequence ID" value="XM_040888423.1"/>
</dbReference>
<name>A0A1Y1W0E9_9FUNG</name>
<dbReference type="GeneID" id="63805071"/>
<gene>
    <name evidence="2" type="ORF">DL89DRAFT_269773</name>
</gene>
<reference evidence="2 3" key="1">
    <citation type="submission" date="2016-07" db="EMBL/GenBank/DDBJ databases">
        <title>Pervasive Adenine N6-methylation of Active Genes in Fungi.</title>
        <authorList>
            <consortium name="DOE Joint Genome Institute"/>
            <person name="Mondo S.J."/>
            <person name="Dannebaum R.O."/>
            <person name="Kuo R.C."/>
            <person name="Labutti K."/>
            <person name="Haridas S."/>
            <person name="Kuo A."/>
            <person name="Salamov A."/>
            <person name="Ahrendt S.R."/>
            <person name="Lipzen A."/>
            <person name="Sullivan W."/>
            <person name="Andreopoulos W.B."/>
            <person name="Clum A."/>
            <person name="Lindquist E."/>
            <person name="Daum C."/>
            <person name="Ramamoorthy G.K."/>
            <person name="Gryganskyi A."/>
            <person name="Culley D."/>
            <person name="Magnuson J.K."/>
            <person name="James T.Y."/>
            <person name="O'Malley M.A."/>
            <person name="Stajich J.E."/>
            <person name="Spatafora J.W."/>
            <person name="Visel A."/>
            <person name="Grigoriev I.V."/>
        </authorList>
    </citation>
    <scope>NUCLEOTIDE SEQUENCE [LARGE SCALE GENOMIC DNA]</scope>
    <source>
        <strain evidence="2 3">ATCC 12442</strain>
    </source>
</reference>
<sequence length="86" mass="10113">MAALDLMWRLDIFLLLAQILAYSGEISERKWTSFPIRSVDYALVISYGLWMDLDVQDPWGKAPWWNHQNRKRSVLGVAHLEKRHST</sequence>
<feature type="signal peptide" evidence="1">
    <location>
        <begin position="1"/>
        <end position="21"/>
    </location>
</feature>
<evidence type="ECO:0000313" key="3">
    <source>
        <dbReference type="Proteomes" id="UP000193922"/>
    </source>
</evidence>
<evidence type="ECO:0008006" key="4">
    <source>
        <dbReference type="Google" id="ProtNLM"/>
    </source>
</evidence>
<evidence type="ECO:0000256" key="1">
    <source>
        <dbReference type="SAM" id="SignalP"/>
    </source>
</evidence>
<keyword evidence="3" id="KW-1185">Reference proteome</keyword>
<comment type="caution">
    <text evidence="2">The sequence shown here is derived from an EMBL/GenBank/DDBJ whole genome shotgun (WGS) entry which is preliminary data.</text>
</comment>
<keyword evidence="1" id="KW-0732">Signal</keyword>
<proteinExistence type="predicted"/>
<evidence type="ECO:0000313" key="2">
    <source>
        <dbReference type="EMBL" id="ORX66736.1"/>
    </source>
</evidence>
<dbReference type="Proteomes" id="UP000193922">
    <property type="component" value="Unassembled WGS sequence"/>
</dbReference>
<protein>
    <recommendedName>
        <fullName evidence="4">Secreted protein</fullName>
    </recommendedName>
</protein>
<dbReference type="AlphaFoldDB" id="A0A1Y1W0E9"/>